<evidence type="ECO:0000313" key="1">
    <source>
        <dbReference type="EMBL" id="CAK7335840.1"/>
    </source>
</evidence>
<organism evidence="1 2">
    <name type="scientific">Dovyalis caffra</name>
    <dbReference type="NCBI Taxonomy" id="77055"/>
    <lineage>
        <taxon>Eukaryota</taxon>
        <taxon>Viridiplantae</taxon>
        <taxon>Streptophyta</taxon>
        <taxon>Embryophyta</taxon>
        <taxon>Tracheophyta</taxon>
        <taxon>Spermatophyta</taxon>
        <taxon>Magnoliopsida</taxon>
        <taxon>eudicotyledons</taxon>
        <taxon>Gunneridae</taxon>
        <taxon>Pentapetalae</taxon>
        <taxon>rosids</taxon>
        <taxon>fabids</taxon>
        <taxon>Malpighiales</taxon>
        <taxon>Salicaceae</taxon>
        <taxon>Flacourtieae</taxon>
        <taxon>Dovyalis</taxon>
    </lineage>
</organism>
<dbReference type="EMBL" id="CAWUPB010000994">
    <property type="protein sequence ID" value="CAK7335840.1"/>
    <property type="molecule type" value="Genomic_DNA"/>
</dbReference>
<name>A0AAV1RHA9_9ROSI</name>
<evidence type="ECO:0000313" key="2">
    <source>
        <dbReference type="Proteomes" id="UP001314170"/>
    </source>
</evidence>
<reference evidence="1 2" key="1">
    <citation type="submission" date="2024-01" db="EMBL/GenBank/DDBJ databases">
        <authorList>
            <person name="Waweru B."/>
        </authorList>
    </citation>
    <scope>NUCLEOTIDE SEQUENCE [LARGE SCALE GENOMIC DNA]</scope>
</reference>
<proteinExistence type="predicted"/>
<protein>
    <submittedName>
        <fullName evidence="1">Uncharacterized protein</fullName>
    </submittedName>
</protein>
<comment type="caution">
    <text evidence="1">The sequence shown here is derived from an EMBL/GenBank/DDBJ whole genome shotgun (WGS) entry which is preliminary data.</text>
</comment>
<sequence>MNVKKPRGRPRKIVVVTKPASFPLAYLCRLPRTGSLSITHSCVLTTSVATTSVSLLLHAISTPVLSVVISFSLDKESFGDSFINDINVPSKWQDQLAS</sequence>
<gene>
    <name evidence="1" type="ORF">DCAF_LOCUS10843</name>
</gene>
<dbReference type="Proteomes" id="UP001314170">
    <property type="component" value="Unassembled WGS sequence"/>
</dbReference>
<dbReference type="AlphaFoldDB" id="A0AAV1RHA9"/>
<accession>A0AAV1RHA9</accession>
<keyword evidence="2" id="KW-1185">Reference proteome</keyword>